<gene>
    <name evidence="2" type="ORF">FNZ23_00095</name>
</gene>
<evidence type="ECO:0000313" key="2">
    <source>
        <dbReference type="EMBL" id="TSB44199.1"/>
    </source>
</evidence>
<dbReference type="RefSeq" id="WP_143939646.1">
    <property type="nucleotide sequence ID" value="NZ_VKLS01000001.1"/>
</dbReference>
<reference evidence="2 3" key="1">
    <citation type="submission" date="2019-07" db="EMBL/GenBank/DDBJ databases">
        <title>Draft genome for Streptomyces benahoarensis MZ03-48.</title>
        <authorList>
            <person name="Gonzalez-Pimentel J.L."/>
        </authorList>
    </citation>
    <scope>NUCLEOTIDE SEQUENCE [LARGE SCALE GENOMIC DNA]</scope>
    <source>
        <strain evidence="2 3">MZ03-48</strain>
    </source>
</reference>
<evidence type="ECO:0000313" key="3">
    <source>
        <dbReference type="Proteomes" id="UP000320888"/>
    </source>
</evidence>
<keyword evidence="1" id="KW-0812">Transmembrane</keyword>
<keyword evidence="1" id="KW-1133">Transmembrane helix</keyword>
<protein>
    <submittedName>
        <fullName evidence="2">Uncharacterized protein</fullName>
    </submittedName>
</protein>
<dbReference type="EMBL" id="VKLS01000001">
    <property type="protein sequence ID" value="TSB44199.1"/>
    <property type="molecule type" value="Genomic_DNA"/>
</dbReference>
<evidence type="ECO:0000256" key="1">
    <source>
        <dbReference type="SAM" id="Phobius"/>
    </source>
</evidence>
<keyword evidence="3" id="KW-1185">Reference proteome</keyword>
<comment type="caution">
    <text evidence="2">The sequence shown here is derived from an EMBL/GenBank/DDBJ whole genome shotgun (WGS) entry which is preliminary data.</text>
</comment>
<proteinExistence type="predicted"/>
<keyword evidence="1" id="KW-0472">Membrane</keyword>
<organism evidence="2 3">
    <name type="scientific">Streptomyces benahoarensis</name>
    <dbReference type="NCBI Taxonomy" id="2595054"/>
    <lineage>
        <taxon>Bacteria</taxon>
        <taxon>Bacillati</taxon>
        <taxon>Actinomycetota</taxon>
        <taxon>Actinomycetes</taxon>
        <taxon>Kitasatosporales</taxon>
        <taxon>Streptomycetaceae</taxon>
        <taxon>Streptomyces</taxon>
    </lineage>
</organism>
<sequence>MHPTPVTPERDGWLLTHSAPFLDPGETLRGALSVRLDPLAPDTVPQRYRRPKPAAEEKARFTGWQRIFLPVSFVMWLCSLPAGLLEVGARRTWRGIRRVFRGRVWAGGWDSAAGRFVIDARTGTADVAGYDNTHLALAVTDRRLLLLNEPTSPEREAAQLLGAVPHGTYGLRPEPHPQRHRARVDLAFADGSWLALEAPDRRQVPWLGELLASGRQG</sequence>
<dbReference type="OrthoDB" id="3866741at2"/>
<dbReference type="Proteomes" id="UP000320888">
    <property type="component" value="Unassembled WGS sequence"/>
</dbReference>
<feature type="transmembrane region" description="Helical" evidence="1">
    <location>
        <begin position="67"/>
        <end position="88"/>
    </location>
</feature>
<name>A0A553ZRU5_9ACTN</name>
<dbReference type="AlphaFoldDB" id="A0A553ZRU5"/>
<accession>A0A553ZRU5</accession>